<comment type="caution">
    <text evidence="1">The sequence shown here is derived from an EMBL/GenBank/DDBJ whole genome shotgun (WGS) entry which is preliminary data.</text>
</comment>
<keyword evidence="2" id="KW-1185">Reference proteome</keyword>
<gene>
    <name evidence="1" type="ORF">RPERSI_LOCUS17441</name>
</gene>
<feature type="non-terminal residue" evidence="1">
    <location>
        <position position="1"/>
    </location>
</feature>
<reference evidence="1" key="1">
    <citation type="submission" date="2021-06" db="EMBL/GenBank/DDBJ databases">
        <authorList>
            <person name="Kallberg Y."/>
            <person name="Tangrot J."/>
            <person name="Rosling A."/>
        </authorList>
    </citation>
    <scope>NUCLEOTIDE SEQUENCE</scope>
    <source>
        <strain evidence="1">MA461A</strain>
    </source>
</reference>
<sequence>SLNEPVRVSSAPTCVQSWLHYELISSLVIGEFKPWWQVTLFNEIGDQVCGQRLNNKWMDVHHVDVSEKRNFECRKFSIKVKVKDNNDAVEKLGSSIGGMDNIIGCVSGADVVVCSVGVNQMFYIIHSRKASFVVNEDCVIENSEDGRNDFMDIKCIRSESMENDNVDYDEKKKCEIVNMMDFDESNQMGKMKVENLPNEFLEVGEVMPELKFAESVSDDAENDNKRGEAADGRTNDSANCPEGSTVVANGKNVKSGGSSSNFRAGGRKK</sequence>
<protein>
    <submittedName>
        <fullName evidence="1">23854_t:CDS:1</fullName>
    </submittedName>
</protein>
<name>A0ACA9R6Y2_9GLOM</name>
<evidence type="ECO:0000313" key="1">
    <source>
        <dbReference type="EMBL" id="CAG8780025.1"/>
    </source>
</evidence>
<accession>A0ACA9R6Y2</accession>
<proteinExistence type="predicted"/>
<dbReference type="EMBL" id="CAJVQC010044677">
    <property type="protein sequence ID" value="CAG8780025.1"/>
    <property type="molecule type" value="Genomic_DNA"/>
</dbReference>
<organism evidence="1 2">
    <name type="scientific">Racocetra persica</name>
    <dbReference type="NCBI Taxonomy" id="160502"/>
    <lineage>
        <taxon>Eukaryota</taxon>
        <taxon>Fungi</taxon>
        <taxon>Fungi incertae sedis</taxon>
        <taxon>Mucoromycota</taxon>
        <taxon>Glomeromycotina</taxon>
        <taxon>Glomeromycetes</taxon>
        <taxon>Diversisporales</taxon>
        <taxon>Gigasporaceae</taxon>
        <taxon>Racocetra</taxon>
    </lineage>
</organism>
<evidence type="ECO:0000313" key="2">
    <source>
        <dbReference type="Proteomes" id="UP000789920"/>
    </source>
</evidence>
<feature type="non-terminal residue" evidence="1">
    <location>
        <position position="269"/>
    </location>
</feature>
<dbReference type="Proteomes" id="UP000789920">
    <property type="component" value="Unassembled WGS sequence"/>
</dbReference>